<sequence>MCMNLKNSPPFPESAGRIYMHSHHAVSRCGARPMHHRLTLTGSSESLMLPGVVPTSPVRILVALCVKSDKRKILKEQMLSSGSLEDGSQLRTRAFLFIGKKKIVIRLFQLYWMPCLLNQKELSY</sequence>
<protein>
    <submittedName>
        <fullName evidence="1">Uncharacterized protein</fullName>
    </submittedName>
</protein>
<keyword evidence="2" id="KW-1185">Reference proteome</keyword>
<gene>
    <name evidence="1" type="ORF">MRATA1EN1_LOCUS7427</name>
</gene>
<evidence type="ECO:0000313" key="2">
    <source>
        <dbReference type="Proteomes" id="UP001176941"/>
    </source>
</evidence>
<reference evidence="1" key="1">
    <citation type="submission" date="2023-04" db="EMBL/GenBank/DDBJ databases">
        <authorList>
            <consortium name="ELIXIR-Norway"/>
        </authorList>
    </citation>
    <scope>NUCLEOTIDE SEQUENCE [LARGE SCALE GENOMIC DNA]</scope>
</reference>
<dbReference type="Proteomes" id="UP001176941">
    <property type="component" value="Chromosome 17"/>
</dbReference>
<proteinExistence type="predicted"/>
<dbReference type="EMBL" id="OX459953">
    <property type="protein sequence ID" value="CAI9158465.1"/>
    <property type="molecule type" value="Genomic_DNA"/>
</dbReference>
<evidence type="ECO:0000313" key="1">
    <source>
        <dbReference type="EMBL" id="CAI9158465.1"/>
    </source>
</evidence>
<accession>A0ABN8YBS6</accession>
<organism evidence="1 2">
    <name type="scientific">Rangifer tarandus platyrhynchus</name>
    <name type="common">Svalbard reindeer</name>
    <dbReference type="NCBI Taxonomy" id="3082113"/>
    <lineage>
        <taxon>Eukaryota</taxon>
        <taxon>Metazoa</taxon>
        <taxon>Chordata</taxon>
        <taxon>Craniata</taxon>
        <taxon>Vertebrata</taxon>
        <taxon>Euteleostomi</taxon>
        <taxon>Mammalia</taxon>
        <taxon>Eutheria</taxon>
        <taxon>Laurasiatheria</taxon>
        <taxon>Artiodactyla</taxon>
        <taxon>Ruminantia</taxon>
        <taxon>Pecora</taxon>
        <taxon>Cervidae</taxon>
        <taxon>Odocoileinae</taxon>
        <taxon>Rangifer</taxon>
    </lineage>
</organism>
<name>A0ABN8YBS6_RANTA</name>